<organism evidence="6 7">
    <name type="scientific">Companilactobacillus nodensis DSM 19682 = JCM 14932 = NBRC 107160</name>
    <dbReference type="NCBI Taxonomy" id="1423775"/>
    <lineage>
        <taxon>Bacteria</taxon>
        <taxon>Bacillati</taxon>
        <taxon>Bacillota</taxon>
        <taxon>Bacilli</taxon>
        <taxon>Lactobacillales</taxon>
        <taxon>Lactobacillaceae</taxon>
        <taxon>Companilactobacillus</taxon>
    </lineage>
</organism>
<reference evidence="6 7" key="1">
    <citation type="journal article" date="2015" name="Genome Announc.">
        <title>Expanding the biotechnology potential of lactobacilli through comparative genomics of 213 strains and associated genera.</title>
        <authorList>
            <person name="Sun Z."/>
            <person name="Harris H.M."/>
            <person name="McCann A."/>
            <person name="Guo C."/>
            <person name="Argimon S."/>
            <person name="Zhang W."/>
            <person name="Yang X."/>
            <person name="Jeffery I.B."/>
            <person name="Cooney J.C."/>
            <person name="Kagawa T.F."/>
            <person name="Liu W."/>
            <person name="Song Y."/>
            <person name="Salvetti E."/>
            <person name="Wrobel A."/>
            <person name="Rasinkangas P."/>
            <person name="Parkhill J."/>
            <person name="Rea M.C."/>
            <person name="O'Sullivan O."/>
            <person name="Ritari J."/>
            <person name="Douillard F.P."/>
            <person name="Paul Ross R."/>
            <person name="Yang R."/>
            <person name="Briner A.E."/>
            <person name="Felis G.E."/>
            <person name="de Vos W.M."/>
            <person name="Barrangou R."/>
            <person name="Klaenhammer T.R."/>
            <person name="Caufield P.W."/>
            <person name="Cui Y."/>
            <person name="Zhang H."/>
            <person name="O'Toole P.W."/>
        </authorList>
    </citation>
    <scope>NUCLEOTIDE SEQUENCE [LARGE SCALE GENOMIC DNA]</scope>
    <source>
        <strain evidence="6 7">DSM 19682</strain>
    </source>
</reference>
<dbReference type="CDD" id="cd17925">
    <property type="entry name" value="DEXDc_ComFA"/>
    <property type="match status" value="1"/>
</dbReference>
<dbReference type="Pfam" id="PF00271">
    <property type="entry name" value="Helicase_C"/>
    <property type="match status" value="1"/>
</dbReference>
<evidence type="ECO:0000256" key="3">
    <source>
        <dbReference type="ARBA" id="ARBA00023125"/>
    </source>
</evidence>
<proteinExistence type="predicted"/>
<dbReference type="GO" id="GO:0016787">
    <property type="term" value="F:hydrolase activity"/>
    <property type="evidence" value="ECO:0007669"/>
    <property type="project" value="InterPro"/>
</dbReference>
<dbReference type="InterPro" id="IPR006935">
    <property type="entry name" value="Helicase/UvrB_N"/>
</dbReference>
<dbReference type="GO" id="GO:0006270">
    <property type="term" value="P:DNA replication initiation"/>
    <property type="evidence" value="ECO:0007669"/>
    <property type="project" value="TreeGrafter"/>
</dbReference>
<dbReference type="EMBL" id="AZDZ01000019">
    <property type="protein sequence ID" value="KRK79343.1"/>
    <property type="molecule type" value="Genomic_DNA"/>
</dbReference>
<dbReference type="Proteomes" id="UP000051248">
    <property type="component" value="Unassembled WGS sequence"/>
</dbReference>
<dbReference type="GO" id="GO:0043138">
    <property type="term" value="F:3'-5' DNA helicase activity"/>
    <property type="evidence" value="ECO:0007669"/>
    <property type="project" value="TreeGrafter"/>
</dbReference>
<protein>
    <submittedName>
        <fullName evidence="6">ComF operon protein 1</fullName>
    </submittedName>
</protein>
<dbReference type="InterPro" id="IPR027417">
    <property type="entry name" value="P-loop_NTPase"/>
</dbReference>
<keyword evidence="7" id="KW-1185">Reference proteome</keyword>
<sequence length="388" mass="44363">MTIDTENIKAKIDYCRSCINFGKITKGDRLIISPSEAVLPCLTDAMQWNGRLTTMQQKAAEELIVAFDNHTDHLVWAVTGAGKTEMIFPLIEKVVAQGKRIAICSPRIDVCIELYPRIQAAFPEVSIGLFHGRSEAQYSLTQIVLATVHQLVKFEQAFDVLVIDEVDSYPLAGNEMLNAAIQKAQKNSGNTVYLSATPPKYLVKQVETKNITISKLYQRFHTHPLPEPECHMLFRPSDHKKINIRLKWKINQLLKNGERFMLFFPRIPQMLQFSSNLRLLFPNLKFVDVSSKDDARLDKVDQFRNGDAQAILTTTILERGVTFKHIIVIVIDADAAEFSKTALIQIAGRAGRDQEYFDDEVHFYYQSYNRQIKQACSEIHYLNRQVKR</sequence>
<dbReference type="GO" id="GO:0006310">
    <property type="term" value="P:DNA recombination"/>
    <property type="evidence" value="ECO:0007669"/>
    <property type="project" value="TreeGrafter"/>
</dbReference>
<dbReference type="PANTHER" id="PTHR30580:SF1">
    <property type="entry name" value="COMF OPERON PROTEIN 1"/>
    <property type="match status" value="1"/>
</dbReference>
<dbReference type="GO" id="GO:0003677">
    <property type="term" value="F:DNA binding"/>
    <property type="evidence" value="ECO:0007669"/>
    <property type="project" value="UniProtKB-KW"/>
</dbReference>
<dbReference type="PATRIC" id="fig|1423775.4.peg.1742"/>
<dbReference type="SUPFAM" id="SSF52540">
    <property type="entry name" value="P-loop containing nucleoside triphosphate hydrolases"/>
    <property type="match status" value="1"/>
</dbReference>
<evidence type="ECO:0000313" key="7">
    <source>
        <dbReference type="Proteomes" id="UP000051248"/>
    </source>
</evidence>
<dbReference type="STRING" id="1423775.FD03_GL001709"/>
<dbReference type="InterPro" id="IPR014001">
    <property type="entry name" value="Helicase_ATP-bd"/>
</dbReference>
<dbReference type="PANTHER" id="PTHR30580">
    <property type="entry name" value="PRIMOSOMAL PROTEIN N"/>
    <property type="match status" value="1"/>
</dbReference>
<dbReference type="InterPro" id="IPR001650">
    <property type="entry name" value="Helicase_C-like"/>
</dbReference>
<dbReference type="GO" id="GO:0006302">
    <property type="term" value="P:double-strand break repair"/>
    <property type="evidence" value="ECO:0007669"/>
    <property type="project" value="TreeGrafter"/>
</dbReference>
<evidence type="ECO:0000259" key="5">
    <source>
        <dbReference type="PROSITE" id="PS51194"/>
    </source>
</evidence>
<dbReference type="Pfam" id="PF04851">
    <property type="entry name" value="ResIII"/>
    <property type="match status" value="1"/>
</dbReference>
<dbReference type="Gene3D" id="3.40.50.300">
    <property type="entry name" value="P-loop containing nucleotide triphosphate hydrolases"/>
    <property type="match status" value="2"/>
</dbReference>
<accession>A0A0R1K6Q5</accession>
<name>A0A0R1K6Q5_9LACO</name>
<dbReference type="PROSITE" id="PS51192">
    <property type="entry name" value="HELICASE_ATP_BIND_1"/>
    <property type="match status" value="1"/>
</dbReference>
<evidence type="ECO:0000256" key="2">
    <source>
        <dbReference type="ARBA" id="ARBA00022840"/>
    </source>
</evidence>
<feature type="domain" description="Helicase ATP-binding" evidence="4">
    <location>
        <begin position="64"/>
        <end position="216"/>
    </location>
</feature>
<gene>
    <name evidence="6" type="ORF">FD03_GL001709</name>
</gene>
<evidence type="ECO:0000313" key="6">
    <source>
        <dbReference type="EMBL" id="KRK79343.1"/>
    </source>
</evidence>
<dbReference type="GO" id="GO:0005524">
    <property type="term" value="F:ATP binding"/>
    <property type="evidence" value="ECO:0007669"/>
    <property type="project" value="UniProtKB-KW"/>
</dbReference>
<dbReference type="SMART" id="SM00490">
    <property type="entry name" value="HELICc"/>
    <property type="match status" value="1"/>
</dbReference>
<dbReference type="eggNOG" id="COG4098">
    <property type="taxonomic scope" value="Bacteria"/>
</dbReference>
<evidence type="ECO:0000256" key="1">
    <source>
        <dbReference type="ARBA" id="ARBA00022741"/>
    </source>
</evidence>
<keyword evidence="2" id="KW-0067">ATP-binding</keyword>
<keyword evidence="1" id="KW-0547">Nucleotide-binding</keyword>
<dbReference type="SMART" id="SM00487">
    <property type="entry name" value="DEXDc"/>
    <property type="match status" value="1"/>
</dbReference>
<dbReference type="RefSeq" id="WP_162149782.1">
    <property type="nucleotide sequence ID" value="NZ_AZDZ01000019.1"/>
</dbReference>
<dbReference type="AlphaFoldDB" id="A0A0R1K6Q5"/>
<keyword evidence="3" id="KW-0238">DNA-binding</keyword>
<evidence type="ECO:0000259" key="4">
    <source>
        <dbReference type="PROSITE" id="PS51192"/>
    </source>
</evidence>
<feature type="domain" description="Helicase C-terminal" evidence="5">
    <location>
        <begin position="249"/>
        <end position="388"/>
    </location>
</feature>
<comment type="caution">
    <text evidence="6">The sequence shown here is derived from an EMBL/GenBank/DDBJ whole genome shotgun (WGS) entry which is preliminary data.</text>
</comment>
<dbReference type="PROSITE" id="PS51194">
    <property type="entry name" value="HELICASE_CTER"/>
    <property type="match status" value="1"/>
</dbReference>